<name>A0ABT3PAT6_9ALTE</name>
<proteinExistence type="predicted"/>
<accession>A0ABT3PAT6</accession>
<evidence type="ECO:0000313" key="2">
    <source>
        <dbReference type="Proteomes" id="UP001142810"/>
    </source>
</evidence>
<comment type="caution">
    <text evidence="1">The sequence shown here is derived from an EMBL/GenBank/DDBJ whole genome shotgun (WGS) entry which is preliminary data.</text>
</comment>
<gene>
    <name evidence="1" type="ORF">OPS25_15350</name>
</gene>
<dbReference type="Gene3D" id="3.15.10.40">
    <property type="entry name" value="Uncharacterised protein PF07273, DUF1439"/>
    <property type="match status" value="1"/>
</dbReference>
<dbReference type="RefSeq" id="WP_265618763.1">
    <property type="nucleotide sequence ID" value="NZ_JAPFRD010000013.1"/>
</dbReference>
<evidence type="ECO:0000313" key="1">
    <source>
        <dbReference type="EMBL" id="MCW8109882.1"/>
    </source>
</evidence>
<sequence>MTKITLSSIYTLGKLLTLLGLFLTSTTTSAFIFKLSEKDVDMMAKASFPQSQLYEGMILTFSDPEVDLGMANNDVSMIVTMKAEKTEGTIVARGRISGQLAWRRAKKELQIEKPILSDLKILEDNMTNSKGMLDGVKAIQGKVLPVILLLDLDEMELGIFANQLPKKMAVRDEQLIIEI</sequence>
<organism evidence="1 2">
    <name type="scientific">Alteromonas aquimaris</name>
    <dbReference type="NCBI Taxonomy" id="2998417"/>
    <lineage>
        <taxon>Bacteria</taxon>
        <taxon>Pseudomonadati</taxon>
        <taxon>Pseudomonadota</taxon>
        <taxon>Gammaproteobacteria</taxon>
        <taxon>Alteromonadales</taxon>
        <taxon>Alteromonadaceae</taxon>
        <taxon>Alteromonas/Salinimonas group</taxon>
        <taxon>Alteromonas</taxon>
    </lineage>
</organism>
<dbReference type="EMBL" id="JAPFRD010000013">
    <property type="protein sequence ID" value="MCW8109882.1"/>
    <property type="molecule type" value="Genomic_DNA"/>
</dbReference>
<dbReference type="Proteomes" id="UP001142810">
    <property type="component" value="Unassembled WGS sequence"/>
</dbReference>
<reference evidence="1" key="1">
    <citation type="submission" date="2022-11" db="EMBL/GenBank/DDBJ databases">
        <title>Alteromonas sp. nov., isolated from sea water of the Qingdao.</title>
        <authorList>
            <person name="Wang Q."/>
        </authorList>
    </citation>
    <scope>NUCLEOTIDE SEQUENCE</scope>
    <source>
        <strain evidence="1">ASW11-7</strain>
    </source>
</reference>
<keyword evidence="2" id="KW-1185">Reference proteome</keyword>
<protein>
    <submittedName>
        <fullName evidence="1">Uncharacterized protein</fullName>
    </submittedName>
</protein>